<evidence type="ECO:0000313" key="2">
    <source>
        <dbReference type="Proteomes" id="UP001500280"/>
    </source>
</evidence>
<reference evidence="2" key="1">
    <citation type="journal article" date="2019" name="Int. J. Syst. Evol. Microbiol.">
        <title>The Global Catalogue of Microorganisms (GCM) 10K type strain sequencing project: providing services to taxonomists for standard genome sequencing and annotation.</title>
        <authorList>
            <consortium name="The Broad Institute Genomics Platform"/>
            <consortium name="The Broad Institute Genome Sequencing Center for Infectious Disease"/>
            <person name="Wu L."/>
            <person name="Ma J."/>
        </authorList>
    </citation>
    <scope>NUCLEOTIDE SEQUENCE [LARGE SCALE GENOMIC DNA]</scope>
    <source>
        <strain evidence="2">JCM 14307</strain>
    </source>
</reference>
<proteinExistence type="predicted"/>
<sequence>MVCKGEVHVEEAAVDAQDGPSRRIYPLDELMPIARQLVTDHHDVICSAGPSKDFSGVGVMLWSDPATDHEELTAALGEEVGVPVVFERYVERG</sequence>
<keyword evidence="2" id="KW-1185">Reference proteome</keyword>
<comment type="caution">
    <text evidence="1">The sequence shown here is derived from an EMBL/GenBank/DDBJ whole genome shotgun (WGS) entry which is preliminary data.</text>
</comment>
<dbReference type="Proteomes" id="UP001500280">
    <property type="component" value="Unassembled WGS sequence"/>
</dbReference>
<name>A0ABP4SFR5_9ACTN</name>
<gene>
    <name evidence="1" type="ORF">GCM10009745_13840</name>
</gene>
<evidence type="ECO:0000313" key="1">
    <source>
        <dbReference type="EMBL" id="GAA1672286.1"/>
    </source>
</evidence>
<dbReference type="EMBL" id="BAAANF010000003">
    <property type="protein sequence ID" value="GAA1672286.1"/>
    <property type="molecule type" value="Genomic_DNA"/>
</dbReference>
<accession>A0ABP4SFR5</accession>
<protein>
    <submittedName>
        <fullName evidence="1">Uncharacterized protein</fullName>
    </submittedName>
</protein>
<organism evidence="1 2">
    <name type="scientific">Kribbella yunnanensis</name>
    <dbReference type="NCBI Taxonomy" id="190194"/>
    <lineage>
        <taxon>Bacteria</taxon>
        <taxon>Bacillati</taxon>
        <taxon>Actinomycetota</taxon>
        <taxon>Actinomycetes</taxon>
        <taxon>Propionibacteriales</taxon>
        <taxon>Kribbellaceae</taxon>
        <taxon>Kribbella</taxon>
    </lineage>
</organism>